<dbReference type="RefSeq" id="WP_185885765.1">
    <property type="nucleotide sequence ID" value="NZ_CP060053.1"/>
</dbReference>
<geneLocation type="plasmid" evidence="2 3">
    <name>plas1</name>
</geneLocation>
<evidence type="ECO:0000313" key="3">
    <source>
        <dbReference type="Proteomes" id="UP000515297"/>
    </source>
</evidence>
<proteinExistence type="predicted"/>
<dbReference type="AlphaFoldDB" id="A0A7G6VYL7"/>
<accession>A0A7G6VYL7</accession>
<evidence type="ECO:0000256" key="1">
    <source>
        <dbReference type="SAM" id="SignalP"/>
    </source>
</evidence>
<feature type="chain" id="PRO_5028989059" description="DUF2946 domain-containing protein" evidence="1">
    <location>
        <begin position="29"/>
        <end position="109"/>
    </location>
</feature>
<dbReference type="Proteomes" id="UP000515297">
    <property type="component" value="Plasmid plas1"/>
</dbReference>
<name>A0A7G6VYL7_9SPHN</name>
<reference evidence="2 3" key="1">
    <citation type="submission" date="2020-08" db="EMBL/GenBank/DDBJ databases">
        <authorList>
            <person name="Liu G."/>
            <person name="Sun C."/>
        </authorList>
    </citation>
    <scope>NUCLEOTIDE SEQUENCE [LARGE SCALE GENOMIC DNA]</scope>
    <source>
        <strain evidence="2 3">OT19</strain>
        <plasmid evidence="2 3">plas1</plasmid>
    </source>
</reference>
<evidence type="ECO:0008006" key="4">
    <source>
        <dbReference type="Google" id="ProtNLM"/>
    </source>
</evidence>
<protein>
    <recommendedName>
        <fullName evidence="4">DUF2946 domain-containing protein</fullName>
    </recommendedName>
</protein>
<sequence length="109" mass="11491">MLRRFHLVLAALAMLVAPLAMQSGIALAAVPMDHGEMAQTGRCGDEDAGNEDNSSAMTQCCIAMCSAVSPLDAAPVERLAFDAPILATFRSSEHRAFLAKLPTPPPRLA</sequence>
<organism evidence="2 3">
    <name type="scientific">Croceicoccus marinus</name>
    <dbReference type="NCBI Taxonomy" id="450378"/>
    <lineage>
        <taxon>Bacteria</taxon>
        <taxon>Pseudomonadati</taxon>
        <taxon>Pseudomonadota</taxon>
        <taxon>Alphaproteobacteria</taxon>
        <taxon>Sphingomonadales</taxon>
        <taxon>Erythrobacteraceae</taxon>
        <taxon>Croceicoccus</taxon>
    </lineage>
</organism>
<feature type="signal peptide" evidence="1">
    <location>
        <begin position="1"/>
        <end position="28"/>
    </location>
</feature>
<evidence type="ECO:0000313" key="2">
    <source>
        <dbReference type="EMBL" id="QNE06832.1"/>
    </source>
</evidence>
<dbReference type="EMBL" id="CP060053">
    <property type="protein sequence ID" value="QNE06832.1"/>
    <property type="molecule type" value="Genomic_DNA"/>
</dbReference>
<gene>
    <name evidence="2" type="ORF">H4O24_17280</name>
</gene>
<keyword evidence="2" id="KW-0614">Plasmid</keyword>
<keyword evidence="1" id="KW-0732">Signal</keyword>